<dbReference type="AlphaFoldDB" id="A0A2P5FGQ0"/>
<evidence type="ECO:0000259" key="2">
    <source>
        <dbReference type="PROSITE" id="PS51846"/>
    </source>
</evidence>
<dbReference type="Gene3D" id="3.10.580.10">
    <property type="entry name" value="CBS-domain"/>
    <property type="match status" value="1"/>
</dbReference>
<dbReference type="STRING" id="63057.A0A2P5FGQ0"/>
<name>A0A2P5FGQ0_TREOI</name>
<dbReference type="InParanoid" id="A0A2P5FGQ0"/>
<dbReference type="EMBL" id="JXTC01000035">
    <property type="protein sequence ID" value="PON96970.1"/>
    <property type="molecule type" value="Genomic_DNA"/>
</dbReference>
<reference evidence="4" key="1">
    <citation type="submission" date="2016-06" db="EMBL/GenBank/DDBJ databases">
        <title>Parallel loss of symbiosis genes in relatives of nitrogen-fixing non-legume Parasponia.</title>
        <authorList>
            <person name="Van Velzen R."/>
            <person name="Holmer R."/>
            <person name="Bu F."/>
            <person name="Rutten L."/>
            <person name="Van Zeijl A."/>
            <person name="Liu W."/>
            <person name="Santuari L."/>
            <person name="Cao Q."/>
            <person name="Sharma T."/>
            <person name="Shen D."/>
            <person name="Roswanjaya Y."/>
            <person name="Wardhani T."/>
            <person name="Kalhor M.S."/>
            <person name="Jansen J."/>
            <person name="Van den Hoogen J."/>
            <person name="Gungor B."/>
            <person name="Hartog M."/>
            <person name="Hontelez J."/>
            <person name="Verver J."/>
            <person name="Yang W.-C."/>
            <person name="Schijlen E."/>
            <person name="Repin R."/>
            <person name="Schilthuizen M."/>
            <person name="Schranz E."/>
            <person name="Heidstra R."/>
            <person name="Miyata K."/>
            <person name="Fedorova E."/>
            <person name="Kohlen W."/>
            <person name="Bisseling T."/>
            <person name="Smit S."/>
            <person name="Geurts R."/>
        </authorList>
    </citation>
    <scope>NUCLEOTIDE SEQUENCE [LARGE SCALE GENOMIC DNA]</scope>
    <source>
        <strain evidence="4">cv. RG33-2</strain>
    </source>
</reference>
<dbReference type="OrthoDB" id="5353557at2759"/>
<dbReference type="Pfam" id="PF01595">
    <property type="entry name" value="CNNM"/>
    <property type="match status" value="1"/>
</dbReference>
<keyword evidence="1" id="KW-0812">Transmembrane</keyword>
<sequence>MHHCSGLLSFKQVDLEVLIKAGKPHAQRNAVFLVLAFAEIIPEAVCSRYGLSIGAKLSALVQLLVLLFFPITYPISKILDFILGKEHSVLLRRAELKTLVALHSNEAGKGGELSHHETSIIAGALDLTQKTAKDVMTPISETFALDINSTLNLYMFFISFLILRQVQRIMVHVYLQVKNLIFCHPEDETPVKYMTLRRMPRVYDNWPLYEIINQFLNGQSHMAVVVKCKDAENNAEGDSGVHDMNEKLDQKQSSKKGLVFPLVQEEHLSTYTETSPLYSREMQIQSATLKNVMERDKNFRAQSREREGRGGNISLINMEAQPSSFLDEEVIGIINLEDVMEALLQENILDETDAYVDVHNKIKSDPLIQKVPCQDQQEWLPSPISNGETQSHILSPQILRHFVHRALDILRHR</sequence>
<proteinExistence type="predicted"/>
<evidence type="ECO:0000256" key="1">
    <source>
        <dbReference type="PROSITE-ProRule" id="PRU01193"/>
    </source>
</evidence>
<organism evidence="3 4">
    <name type="scientific">Trema orientale</name>
    <name type="common">Charcoal tree</name>
    <name type="synonym">Celtis orientalis</name>
    <dbReference type="NCBI Taxonomy" id="63057"/>
    <lineage>
        <taxon>Eukaryota</taxon>
        <taxon>Viridiplantae</taxon>
        <taxon>Streptophyta</taxon>
        <taxon>Embryophyta</taxon>
        <taxon>Tracheophyta</taxon>
        <taxon>Spermatophyta</taxon>
        <taxon>Magnoliopsida</taxon>
        <taxon>eudicotyledons</taxon>
        <taxon>Gunneridae</taxon>
        <taxon>Pentapetalae</taxon>
        <taxon>rosids</taxon>
        <taxon>fabids</taxon>
        <taxon>Rosales</taxon>
        <taxon>Cannabaceae</taxon>
        <taxon>Trema</taxon>
    </lineage>
</organism>
<accession>A0A2P5FGQ0</accession>
<dbReference type="SUPFAM" id="SSF54631">
    <property type="entry name" value="CBS-domain pair"/>
    <property type="match status" value="1"/>
</dbReference>
<keyword evidence="1" id="KW-1133">Transmembrane helix</keyword>
<dbReference type="PANTHER" id="PTHR12064">
    <property type="entry name" value="METAL TRANSPORTER CNNM"/>
    <property type="match status" value="1"/>
</dbReference>
<protein>
    <recommendedName>
        <fullName evidence="2">CNNM transmembrane domain-containing protein</fullName>
    </recommendedName>
</protein>
<evidence type="ECO:0000313" key="4">
    <source>
        <dbReference type="Proteomes" id="UP000237000"/>
    </source>
</evidence>
<dbReference type="Proteomes" id="UP000237000">
    <property type="component" value="Unassembled WGS sequence"/>
</dbReference>
<dbReference type="GO" id="GO:0016020">
    <property type="term" value="C:membrane"/>
    <property type="evidence" value="ECO:0007669"/>
    <property type="project" value="UniProtKB-UniRule"/>
</dbReference>
<feature type="domain" description="CNNM transmembrane" evidence="2">
    <location>
        <begin position="1"/>
        <end position="117"/>
    </location>
</feature>
<keyword evidence="4" id="KW-1185">Reference proteome</keyword>
<dbReference type="PANTHER" id="PTHR12064:SF72">
    <property type="entry name" value="CBS DOMAIN PROTEIN"/>
    <property type="match status" value="1"/>
</dbReference>
<dbReference type="InterPro" id="IPR002550">
    <property type="entry name" value="CNNM"/>
</dbReference>
<comment type="caution">
    <text evidence="3">The sequence shown here is derived from an EMBL/GenBank/DDBJ whole genome shotgun (WGS) entry which is preliminary data.</text>
</comment>
<dbReference type="InterPro" id="IPR046342">
    <property type="entry name" value="CBS_dom_sf"/>
</dbReference>
<dbReference type="GO" id="GO:0030026">
    <property type="term" value="P:intracellular manganese ion homeostasis"/>
    <property type="evidence" value="ECO:0007669"/>
    <property type="project" value="TreeGrafter"/>
</dbReference>
<dbReference type="InterPro" id="IPR045095">
    <property type="entry name" value="ACDP"/>
</dbReference>
<dbReference type="GO" id="GO:0010960">
    <property type="term" value="P:magnesium ion homeostasis"/>
    <property type="evidence" value="ECO:0007669"/>
    <property type="project" value="InterPro"/>
</dbReference>
<dbReference type="PROSITE" id="PS51846">
    <property type="entry name" value="CNNM"/>
    <property type="match status" value="1"/>
</dbReference>
<evidence type="ECO:0000313" key="3">
    <source>
        <dbReference type="EMBL" id="PON96970.1"/>
    </source>
</evidence>
<gene>
    <name evidence="3" type="ORF">TorRG33x02_073490</name>
</gene>
<keyword evidence="1" id="KW-0472">Membrane</keyword>
<dbReference type="GO" id="GO:0005737">
    <property type="term" value="C:cytoplasm"/>
    <property type="evidence" value="ECO:0007669"/>
    <property type="project" value="TreeGrafter"/>
</dbReference>